<dbReference type="AlphaFoldDB" id="A0A8J8GPA0"/>
<dbReference type="RefSeq" id="WP_174703417.1">
    <property type="nucleotide sequence ID" value="NZ_JABURA010000003.1"/>
</dbReference>
<reference evidence="2" key="1">
    <citation type="submission" date="2020-06" db="EMBL/GenBank/DDBJ databases">
        <title>Haloterrigena sp. nov., an extremely halophilic archaeon isolated from a saline sediment.</title>
        <authorList>
            <person name="Liu B.-B."/>
        </authorList>
    </citation>
    <scope>NUCLEOTIDE SEQUENCE</scope>
    <source>
        <strain evidence="2">SYSU A121-1</strain>
    </source>
</reference>
<dbReference type="Pfam" id="PF00701">
    <property type="entry name" value="DHDPS"/>
    <property type="match status" value="1"/>
</dbReference>
<dbReference type="OrthoDB" id="33636at2157"/>
<proteinExistence type="predicted"/>
<gene>
    <name evidence="2" type="ORF">HT576_22610</name>
</gene>
<feature type="active site" description="Schiff-base intermediate with substrate" evidence="1">
    <location>
        <position position="166"/>
    </location>
</feature>
<dbReference type="PANTHER" id="PTHR12128:SF19">
    <property type="entry name" value="5-DEHYDRO-4-DEOXYGLUCARATE DEHYDRATASE 2-RELATED"/>
    <property type="match status" value="1"/>
</dbReference>
<dbReference type="GO" id="GO:0008675">
    <property type="term" value="F:2-dehydro-3-deoxy-phosphogluconate aldolase activity"/>
    <property type="evidence" value="ECO:0007669"/>
    <property type="project" value="UniProtKB-ARBA"/>
</dbReference>
<dbReference type="EMBL" id="JABURA010000003">
    <property type="protein sequence ID" value="NUB93769.1"/>
    <property type="molecule type" value="Genomic_DNA"/>
</dbReference>
<organism evidence="2 3">
    <name type="scientific">Haloterrigena gelatinilytica</name>
    <dbReference type="NCBI Taxonomy" id="2741724"/>
    <lineage>
        <taxon>Archaea</taxon>
        <taxon>Methanobacteriati</taxon>
        <taxon>Methanobacteriota</taxon>
        <taxon>Stenosarchaea group</taxon>
        <taxon>Halobacteria</taxon>
        <taxon>Halobacteriales</taxon>
        <taxon>Natrialbaceae</taxon>
        <taxon>Haloterrigena</taxon>
    </lineage>
</organism>
<dbReference type="SUPFAM" id="SSF51569">
    <property type="entry name" value="Aldolase"/>
    <property type="match status" value="1"/>
</dbReference>
<dbReference type="InterPro" id="IPR013785">
    <property type="entry name" value="Aldolase_TIM"/>
</dbReference>
<evidence type="ECO:0000313" key="3">
    <source>
        <dbReference type="Proteomes" id="UP000728647"/>
    </source>
</evidence>
<dbReference type="PIRSF" id="PIRSF001365">
    <property type="entry name" value="DHDPS"/>
    <property type="match status" value="1"/>
</dbReference>
<comment type="caution">
    <text evidence="2">The sequence shown here is derived from an EMBL/GenBank/DDBJ whole genome shotgun (WGS) entry which is preliminary data.</text>
</comment>
<dbReference type="InterPro" id="IPR002220">
    <property type="entry name" value="DapA-like"/>
</dbReference>
<feature type="active site" description="Proton donor/acceptor" evidence="1">
    <location>
        <position position="142"/>
    </location>
</feature>
<dbReference type="Proteomes" id="UP000728647">
    <property type="component" value="Unassembled WGS sequence"/>
</dbReference>
<evidence type="ECO:0000256" key="1">
    <source>
        <dbReference type="PIRSR" id="PIRSR001365-1"/>
    </source>
</evidence>
<dbReference type="GO" id="GO:0008840">
    <property type="term" value="F:4-hydroxy-tetrahydrodipicolinate synthase activity"/>
    <property type="evidence" value="ECO:0007669"/>
    <property type="project" value="TreeGrafter"/>
</dbReference>
<dbReference type="SMART" id="SM01130">
    <property type="entry name" value="DHDPS"/>
    <property type="match status" value="1"/>
</dbReference>
<dbReference type="PANTHER" id="PTHR12128">
    <property type="entry name" value="DIHYDRODIPICOLINATE SYNTHASE"/>
    <property type="match status" value="1"/>
</dbReference>
<dbReference type="CDD" id="cd00408">
    <property type="entry name" value="DHDPS-like"/>
    <property type="match status" value="1"/>
</dbReference>
<name>A0A8J8GPA0_9EURY</name>
<accession>A0A8J8GPA0</accession>
<protein>
    <submittedName>
        <fullName evidence="2">Dihydrodipicolinate synthase family protein</fullName>
    </submittedName>
</protein>
<dbReference type="Gene3D" id="3.20.20.70">
    <property type="entry name" value="Aldolase class I"/>
    <property type="match status" value="1"/>
</dbReference>
<evidence type="ECO:0000313" key="2">
    <source>
        <dbReference type="EMBL" id="NUB93769.1"/>
    </source>
</evidence>
<sequence length="319" mass="34865">MPLATAEVKERLRGVAVGLLTPFDQNGDIERWKIEENAQSLYEEGIRTFLAAANISEYHSLADEERINVTESAVTSLPSDACVLAGVGGSTDQAQELIQAYDRVGVDAMMVMPPDHTYLHEQGLLEYYRSLAAVTETSLVPYVRGFDPSVEYLAQLTRLDSVVGIKYALTDSVKLGAGIGAGADDVVWVNGLAEPYAVSYWAEGVEGFSAGVSNFRPEVGLELYDALSAGDWRHARELRDACLPYQSFRDEPGQNNDIGGGISVPVVKKGLELAGLYGGDVREPIRSLTPQEEKRAEELYDQLDDELDRILSNDASRKD</sequence>